<feature type="region of interest" description="Disordered" evidence="1">
    <location>
        <begin position="128"/>
        <end position="170"/>
    </location>
</feature>
<protein>
    <submittedName>
        <fullName evidence="2">Uncharacterized protein</fullName>
    </submittedName>
</protein>
<name>A0AA36EA04_LACSI</name>
<dbReference type="AlphaFoldDB" id="A0AA36EA04"/>
<dbReference type="Proteomes" id="UP001177003">
    <property type="component" value="Chromosome 5"/>
</dbReference>
<evidence type="ECO:0000256" key="1">
    <source>
        <dbReference type="SAM" id="MobiDB-lite"/>
    </source>
</evidence>
<keyword evidence="3" id="KW-1185">Reference proteome</keyword>
<accession>A0AA36EA04</accession>
<gene>
    <name evidence="2" type="ORF">LSALG_LOCUS27076</name>
</gene>
<sequence length="170" mass="18569">MKLLTSNTQIIATQSARALGALSMNKISYIVEGDVKPLIKLAKTSSSIDAAETVVSALAKVKRLLLPTKLSGSTNDGKKIAKTDDFTKSNILSPDLMLLARAGEVRLLEMRGSIGWVTLESVGRWGGARRRSEVGGANTKRNVGDGRSCRRRELRRRERVCQSEKERKGS</sequence>
<proteinExistence type="predicted"/>
<reference evidence="2" key="1">
    <citation type="submission" date="2023-04" db="EMBL/GenBank/DDBJ databases">
        <authorList>
            <person name="Vijverberg K."/>
            <person name="Xiong W."/>
            <person name="Schranz E."/>
        </authorList>
    </citation>
    <scope>NUCLEOTIDE SEQUENCE</scope>
</reference>
<evidence type="ECO:0000313" key="3">
    <source>
        <dbReference type="Proteomes" id="UP001177003"/>
    </source>
</evidence>
<organism evidence="2 3">
    <name type="scientific">Lactuca saligna</name>
    <name type="common">Willowleaf lettuce</name>
    <dbReference type="NCBI Taxonomy" id="75948"/>
    <lineage>
        <taxon>Eukaryota</taxon>
        <taxon>Viridiplantae</taxon>
        <taxon>Streptophyta</taxon>
        <taxon>Embryophyta</taxon>
        <taxon>Tracheophyta</taxon>
        <taxon>Spermatophyta</taxon>
        <taxon>Magnoliopsida</taxon>
        <taxon>eudicotyledons</taxon>
        <taxon>Gunneridae</taxon>
        <taxon>Pentapetalae</taxon>
        <taxon>asterids</taxon>
        <taxon>campanulids</taxon>
        <taxon>Asterales</taxon>
        <taxon>Asteraceae</taxon>
        <taxon>Cichorioideae</taxon>
        <taxon>Cichorieae</taxon>
        <taxon>Lactucinae</taxon>
        <taxon>Lactuca</taxon>
    </lineage>
</organism>
<dbReference type="EMBL" id="OX465081">
    <property type="protein sequence ID" value="CAI9287727.1"/>
    <property type="molecule type" value="Genomic_DNA"/>
</dbReference>
<evidence type="ECO:0000313" key="2">
    <source>
        <dbReference type="EMBL" id="CAI9287727.1"/>
    </source>
</evidence>
<feature type="compositionally biased region" description="Basic and acidic residues" evidence="1">
    <location>
        <begin position="155"/>
        <end position="170"/>
    </location>
</feature>